<protein>
    <submittedName>
        <fullName evidence="1">Uncharacterized protein</fullName>
    </submittedName>
</protein>
<sequence length="102" mass="10827">MTSPPAEEFRAAFASSAGGVMTEEAGAITGELELLCRPEAGRLQVAVRYAGTDDWYTVSGGPLRVRDAPGSVEGRILQHLRTPGPVVDGNEEAITLERFPEA</sequence>
<gene>
    <name evidence="1" type="ORF">AVDCRST_MAG55-2382</name>
</gene>
<proteinExistence type="predicted"/>
<dbReference type="EMBL" id="CADCUZ010000114">
    <property type="protein sequence ID" value="CAA9427049.1"/>
    <property type="molecule type" value="Genomic_DNA"/>
</dbReference>
<accession>A0A6J4PX72</accession>
<dbReference type="AlphaFoldDB" id="A0A6J4PX72"/>
<evidence type="ECO:0000313" key="1">
    <source>
        <dbReference type="EMBL" id="CAA9427049.1"/>
    </source>
</evidence>
<organism evidence="1">
    <name type="scientific">uncultured Rubrobacteraceae bacterium</name>
    <dbReference type="NCBI Taxonomy" id="349277"/>
    <lineage>
        <taxon>Bacteria</taxon>
        <taxon>Bacillati</taxon>
        <taxon>Actinomycetota</taxon>
        <taxon>Rubrobacteria</taxon>
        <taxon>Rubrobacterales</taxon>
        <taxon>Rubrobacteraceae</taxon>
        <taxon>environmental samples</taxon>
    </lineage>
</organism>
<name>A0A6J4PX72_9ACTN</name>
<reference evidence="1" key="1">
    <citation type="submission" date="2020-02" db="EMBL/GenBank/DDBJ databases">
        <authorList>
            <person name="Meier V. D."/>
        </authorList>
    </citation>
    <scope>NUCLEOTIDE SEQUENCE</scope>
    <source>
        <strain evidence="1">AVDCRST_MAG55</strain>
    </source>
</reference>